<evidence type="ECO:0000313" key="9">
    <source>
        <dbReference type="EMBL" id="KJE77871.1"/>
    </source>
</evidence>
<keyword evidence="7" id="KW-0812">Transmembrane</keyword>
<comment type="caution">
    <text evidence="9">The sequence shown here is derived from an EMBL/GenBank/DDBJ whole genome shotgun (WGS) entry which is preliminary data.</text>
</comment>
<dbReference type="PANTHER" id="PTHR43390:SF1">
    <property type="entry name" value="CHLOROPLAST PROCESSING PEPTIDASE"/>
    <property type="match status" value="1"/>
</dbReference>
<keyword evidence="5 7" id="KW-0378">Hydrolase</keyword>
<dbReference type="GeneID" id="78371589"/>
<reference evidence="9 10" key="1">
    <citation type="submission" date="2015-01" db="EMBL/GenBank/DDBJ databases">
        <title>Draft genome of the acidophilic iron oxidizer Ferrimicrobium acidiphilum strain T23.</title>
        <authorList>
            <person name="Poehlein A."/>
            <person name="Eisen S."/>
            <person name="Schloemann M."/>
            <person name="Johnson B.D."/>
            <person name="Daniel R."/>
            <person name="Muehling M."/>
        </authorList>
    </citation>
    <scope>NUCLEOTIDE SEQUENCE [LARGE SCALE GENOMIC DNA]</scope>
    <source>
        <strain evidence="9 10">T23</strain>
    </source>
</reference>
<feature type="domain" description="Peptidase S26" evidence="8">
    <location>
        <begin position="23"/>
        <end position="187"/>
    </location>
</feature>
<name>A0A0D8FXK4_9ACTN</name>
<dbReference type="eggNOG" id="COG0681">
    <property type="taxonomic scope" value="Bacteria"/>
</dbReference>
<dbReference type="GO" id="GO:0009003">
    <property type="term" value="F:signal peptidase activity"/>
    <property type="evidence" value="ECO:0007669"/>
    <property type="project" value="UniProtKB-EC"/>
</dbReference>
<dbReference type="STRING" id="1121877.FEAC_02430"/>
<dbReference type="Pfam" id="PF10502">
    <property type="entry name" value="Peptidase_S26"/>
    <property type="match status" value="1"/>
</dbReference>
<gene>
    <name evidence="9" type="primary">sipT</name>
    <name evidence="9" type="ORF">FEAC_02430</name>
</gene>
<dbReference type="EC" id="3.4.21.89" evidence="4 7"/>
<dbReference type="RefSeq" id="WP_035388299.1">
    <property type="nucleotide sequence ID" value="NZ_JQKF01000002.1"/>
</dbReference>
<organism evidence="9 10">
    <name type="scientific">Ferrimicrobium acidiphilum DSM 19497</name>
    <dbReference type="NCBI Taxonomy" id="1121877"/>
    <lineage>
        <taxon>Bacteria</taxon>
        <taxon>Bacillati</taxon>
        <taxon>Actinomycetota</taxon>
        <taxon>Acidimicrobiia</taxon>
        <taxon>Acidimicrobiales</taxon>
        <taxon>Acidimicrobiaceae</taxon>
        <taxon>Ferrimicrobium</taxon>
    </lineage>
</organism>
<comment type="subcellular location">
    <subcellularLocation>
        <location evidence="2">Cell membrane</location>
        <topology evidence="2">Single-pass type II membrane protein</topology>
    </subcellularLocation>
    <subcellularLocation>
        <location evidence="7">Membrane</location>
        <topology evidence="7">Single-pass type II membrane protein</topology>
    </subcellularLocation>
</comment>
<evidence type="ECO:0000256" key="3">
    <source>
        <dbReference type="ARBA" id="ARBA00009370"/>
    </source>
</evidence>
<feature type="active site" evidence="6">
    <location>
        <position position="101"/>
    </location>
</feature>
<dbReference type="NCBIfam" id="TIGR02227">
    <property type="entry name" value="sigpep_I_bact"/>
    <property type="match status" value="1"/>
</dbReference>
<dbReference type="InterPro" id="IPR000223">
    <property type="entry name" value="Pept_S26A_signal_pept_1"/>
</dbReference>
<dbReference type="PANTHER" id="PTHR43390">
    <property type="entry name" value="SIGNAL PEPTIDASE I"/>
    <property type="match status" value="1"/>
</dbReference>
<dbReference type="InterPro" id="IPR019533">
    <property type="entry name" value="Peptidase_S26"/>
</dbReference>
<feature type="transmembrane region" description="Helical" evidence="7">
    <location>
        <begin position="25"/>
        <end position="44"/>
    </location>
</feature>
<protein>
    <recommendedName>
        <fullName evidence="4 7">Signal peptidase I</fullName>
        <ecNumber evidence="4 7">3.4.21.89</ecNumber>
    </recommendedName>
</protein>
<evidence type="ECO:0000256" key="6">
    <source>
        <dbReference type="PIRSR" id="PIRSR600223-1"/>
    </source>
</evidence>
<proteinExistence type="inferred from homology"/>
<dbReference type="InterPro" id="IPR036286">
    <property type="entry name" value="LexA/Signal_pep-like_sf"/>
</dbReference>
<evidence type="ECO:0000256" key="4">
    <source>
        <dbReference type="ARBA" id="ARBA00013208"/>
    </source>
</evidence>
<accession>A0A0D8FXK4</accession>
<evidence type="ECO:0000256" key="2">
    <source>
        <dbReference type="ARBA" id="ARBA00004401"/>
    </source>
</evidence>
<dbReference type="AlphaFoldDB" id="A0A0D8FXK4"/>
<dbReference type="GO" id="GO:0004252">
    <property type="term" value="F:serine-type endopeptidase activity"/>
    <property type="evidence" value="ECO:0007669"/>
    <property type="project" value="InterPro"/>
</dbReference>
<dbReference type="PATRIC" id="fig|1121877.4.peg.265"/>
<keyword evidence="7" id="KW-1133">Transmembrane helix</keyword>
<dbReference type="PROSITE" id="PS00761">
    <property type="entry name" value="SPASE_I_3"/>
    <property type="match status" value="1"/>
</dbReference>
<feature type="active site" evidence="6">
    <location>
        <position position="53"/>
    </location>
</feature>
<sequence length="195" mass="21604">MSEQAVDGAPSEPKSARKRHGLRNWLIVVVVALMAAIIVRAYVFESFFVPSGSMIPTIEIGDHMIVDKLSYHLHRVGFGNIIVFHKPANDPTTANIHYLVKRVIGLPGQTIWSHNGKVYINGKPIAEPFLPKGVQTHGIHTATGAPIHIPKNEYYVLGDNRGNSADSRVFGAIPGSLIVGRVILIYWPLSHWHYF</sequence>
<evidence type="ECO:0000313" key="10">
    <source>
        <dbReference type="Proteomes" id="UP000032336"/>
    </source>
</evidence>
<dbReference type="CDD" id="cd06530">
    <property type="entry name" value="S26_SPase_I"/>
    <property type="match status" value="1"/>
</dbReference>
<dbReference type="Gene3D" id="2.10.109.10">
    <property type="entry name" value="Umud Fragment, subunit A"/>
    <property type="match status" value="1"/>
</dbReference>
<dbReference type="InterPro" id="IPR019758">
    <property type="entry name" value="Pept_S26A_signal_pept_1_CS"/>
</dbReference>
<dbReference type="GO" id="GO:0006465">
    <property type="term" value="P:signal peptide processing"/>
    <property type="evidence" value="ECO:0007669"/>
    <property type="project" value="InterPro"/>
</dbReference>
<keyword evidence="7" id="KW-0645">Protease</keyword>
<dbReference type="GO" id="GO:0005886">
    <property type="term" value="C:plasma membrane"/>
    <property type="evidence" value="ECO:0007669"/>
    <property type="project" value="UniProtKB-SubCell"/>
</dbReference>
<keyword evidence="7" id="KW-0472">Membrane</keyword>
<keyword evidence="10" id="KW-1185">Reference proteome</keyword>
<dbReference type="OrthoDB" id="9815782at2"/>
<dbReference type="PRINTS" id="PR00727">
    <property type="entry name" value="LEADERPTASE"/>
</dbReference>
<dbReference type="SUPFAM" id="SSF51306">
    <property type="entry name" value="LexA/Signal peptidase"/>
    <property type="match status" value="1"/>
</dbReference>
<evidence type="ECO:0000256" key="5">
    <source>
        <dbReference type="ARBA" id="ARBA00022801"/>
    </source>
</evidence>
<dbReference type="EMBL" id="JXUW01000002">
    <property type="protein sequence ID" value="KJE77871.1"/>
    <property type="molecule type" value="Genomic_DNA"/>
</dbReference>
<evidence type="ECO:0000259" key="8">
    <source>
        <dbReference type="Pfam" id="PF10502"/>
    </source>
</evidence>
<dbReference type="Proteomes" id="UP000032336">
    <property type="component" value="Unassembled WGS sequence"/>
</dbReference>
<comment type="similarity">
    <text evidence="3 7">Belongs to the peptidase S26 family.</text>
</comment>
<evidence type="ECO:0000256" key="1">
    <source>
        <dbReference type="ARBA" id="ARBA00000677"/>
    </source>
</evidence>
<comment type="catalytic activity">
    <reaction evidence="1 7">
        <text>Cleavage of hydrophobic, N-terminal signal or leader sequences from secreted and periplasmic proteins.</text>
        <dbReference type="EC" id="3.4.21.89"/>
    </reaction>
</comment>
<evidence type="ECO:0000256" key="7">
    <source>
        <dbReference type="RuleBase" id="RU362042"/>
    </source>
</evidence>